<dbReference type="Ensembl" id="ENSEBUT00000000303.1">
    <property type="protein sequence ID" value="ENSEBUP00000000014.1"/>
    <property type="gene ID" value="ENSEBUG00000000316.1"/>
</dbReference>
<proteinExistence type="predicted"/>
<dbReference type="GO" id="GO:0007018">
    <property type="term" value="P:microtubule-based movement"/>
    <property type="evidence" value="ECO:0007669"/>
    <property type="project" value="InterPro"/>
</dbReference>
<sequence length="188" mass="21157">MITWIMMPLFVCLFLLYVCQVRQLCLALDAMLVCGQLEPPVLEAVFLEGLLCSLGATLLQHERERFDEFVKYLAGLPLVMDPKVHAGVGELPGQSSTLYDFHFDIEKSCWRSWSELVPRYVHDPSARFADILVPTVDTVRVSWLLDMFVRLKHSVLLVGDAGTSKTSTTRSFLKSLSQEAYVSGSRSP</sequence>
<dbReference type="InterPro" id="IPR026983">
    <property type="entry name" value="DHC"/>
</dbReference>
<dbReference type="Pfam" id="PF17852">
    <property type="entry name" value="Dynein_AAA_lid"/>
    <property type="match status" value="1"/>
</dbReference>
<dbReference type="GeneTree" id="ENSGT00940000154642"/>
<dbReference type="Pfam" id="PF12775">
    <property type="entry name" value="AAA_7"/>
    <property type="match status" value="1"/>
</dbReference>
<dbReference type="Gene3D" id="1.10.472.130">
    <property type="match status" value="1"/>
</dbReference>
<dbReference type="GO" id="GO:0051959">
    <property type="term" value="F:dynein light intermediate chain binding"/>
    <property type="evidence" value="ECO:0007669"/>
    <property type="project" value="InterPro"/>
</dbReference>
<evidence type="ECO:0000259" key="2">
    <source>
        <dbReference type="Pfam" id="PF17852"/>
    </source>
</evidence>
<dbReference type="PANTHER" id="PTHR22878">
    <property type="entry name" value="DYNEIN HEAVY CHAIN 6, AXONEMAL-LIKE-RELATED"/>
    <property type="match status" value="1"/>
</dbReference>
<dbReference type="InterPro" id="IPR027417">
    <property type="entry name" value="P-loop_NTPase"/>
</dbReference>
<name>A0A8C4PW53_EPTBU</name>
<keyword evidence="4" id="KW-1185">Reference proteome</keyword>
<evidence type="ECO:0000313" key="3">
    <source>
        <dbReference type="Ensembl" id="ENSEBUP00000000014.1"/>
    </source>
</evidence>
<dbReference type="GO" id="GO:0045505">
    <property type="term" value="F:dynein intermediate chain binding"/>
    <property type="evidence" value="ECO:0007669"/>
    <property type="project" value="InterPro"/>
</dbReference>
<reference evidence="3" key="1">
    <citation type="submission" date="2025-08" db="UniProtKB">
        <authorList>
            <consortium name="Ensembl"/>
        </authorList>
    </citation>
    <scope>IDENTIFICATION</scope>
</reference>
<feature type="domain" description="Dynein heavy chain AAA 5 extension" evidence="2">
    <location>
        <begin position="22"/>
        <end position="115"/>
    </location>
</feature>
<dbReference type="Proteomes" id="UP000694388">
    <property type="component" value="Unplaced"/>
</dbReference>
<feature type="chain" id="PRO_5034020344" description="Dynein heavy chain AAA 5 extension domain-containing protein" evidence="1">
    <location>
        <begin position="28"/>
        <end position="188"/>
    </location>
</feature>
<dbReference type="GO" id="GO:0030286">
    <property type="term" value="C:dynein complex"/>
    <property type="evidence" value="ECO:0007669"/>
    <property type="project" value="InterPro"/>
</dbReference>
<dbReference type="PANTHER" id="PTHR22878:SF63">
    <property type="entry name" value="DYNEIN AXONEMAL HEAVY CHAIN 10"/>
    <property type="match status" value="1"/>
</dbReference>
<evidence type="ECO:0000313" key="4">
    <source>
        <dbReference type="Proteomes" id="UP000694388"/>
    </source>
</evidence>
<dbReference type="OMA" id="MITWIMM"/>
<reference evidence="3" key="2">
    <citation type="submission" date="2025-09" db="UniProtKB">
        <authorList>
            <consortium name="Ensembl"/>
        </authorList>
    </citation>
    <scope>IDENTIFICATION</scope>
</reference>
<keyword evidence="1" id="KW-0732">Signal</keyword>
<dbReference type="AlphaFoldDB" id="A0A8C4PW53"/>
<feature type="signal peptide" evidence="1">
    <location>
        <begin position="1"/>
        <end position="27"/>
    </location>
</feature>
<organism evidence="3 4">
    <name type="scientific">Eptatretus burgeri</name>
    <name type="common">Inshore hagfish</name>
    <dbReference type="NCBI Taxonomy" id="7764"/>
    <lineage>
        <taxon>Eukaryota</taxon>
        <taxon>Metazoa</taxon>
        <taxon>Chordata</taxon>
        <taxon>Craniata</taxon>
        <taxon>Vertebrata</taxon>
        <taxon>Cyclostomata</taxon>
        <taxon>Myxini</taxon>
        <taxon>Myxiniformes</taxon>
        <taxon>Myxinidae</taxon>
        <taxon>Eptatretinae</taxon>
        <taxon>Eptatretus</taxon>
    </lineage>
</organism>
<accession>A0A8C4PW53</accession>
<dbReference type="Gene3D" id="3.40.50.300">
    <property type="entry name" value="P-loop containing nucleotide triphosphate hydrolases"/>
    <property type="match status" value="1"/>
</dbReference>
<protein>
    <recommendedName>
        <fullName evidence="2">Dynein heavy chain AAA 5 extension domain-containing protein</fullName>
    </recommendedName>
</protein>
<dbReference type="InterPro" id="IPR041466">
    <property type="entry name" value="Dynein_AAA5_ext"/>
</dbReference>
<evidence type="ECO:0000256" key="1">
    <source>
        <dbReference type="SAM" id="SignalP"/>
    </source>
</evidence>